<accession>A0ABX4QA99</accession>
<protein>
    <submittedName>
        <fullName evidence="1">Uncharacterized protein</fullName>
    </submittedName>
</protein>
<dbReference type="RefSeq" id="WP_080520221.1">
    <property type="nucleotide sequence ID" value="NZ_PHHD01000001.1"/>
</dbReference>
<keyword evidence="2" id="KW-1185">Reference proteome</keyword>
<proteinExistence type="predicted"/>
<dbReference type="Proteomes" id="UP000232891">
    <property type="component" value="Unassembled WGS sequence"/>
</dbReference>
<gene>
    <name evidence="1" type="ORF">ATI14_0461</name>
</gene>
<dbReference type="GeneID" id="55849447"/>
<organism evidence="1 2">
    <name type="scientific">Pseudomonas tolaasii NCPPB 2192</name>
    <dbReference type="NCBI Taxonomy" id="564423"/>
    <lineage>
        <taxon>Bacteria</taxon>
        <taxon>Pseudomonadati</taxon>
        <taxon>Pseudomonadota</taxon>
        <taxon>Gammaproteobacteria</taxon>
        <taxon>Pseudomonadales</taxon>
        <taxon>Pseudomonadaceae</taxon>
        <taxon>Pseudomonas</taxon>
    </lineage>
</organism>
<dbReference type="EMBL" id="PHHD01000001">
    <property type="protein sequence ID" value="PKA73721.1"/>
    <property type="molecule type" value="Genomic_DNA"/>
</dbReference>
<name>A0ABX4QA99_PSETO</name>
<evidence type="ECO:0000313" key="1">
    <source>
        <dbReference type="EMBL" id="PKA73721.1"/>
    </source>
</evidence>
<evidence type="ECO:0000313" key="2">
    <source>
        <dbReference type="Proteomes" id="UP000232891"/>
    </source>
</evidence>
<comment type="caution">
    <text evidence="1">The sequence shown here is derived from an EMBL/GenBank/DDBJ whole genome shotgun (WGS) entry which is preliminary data.</text>
</comment>
<reference evidence="1 2" key="1">
    <citation type="submission" date="2017-11" db="EMBL/GenBank/DDBJ databases">
        <title>Genome sequencing of a diverse group of Pseudomonas species.</title>
        <authorList>
            <person name="Loper J."/>
        </authorList>
    </citation>
    <scope>NUCLEOTIDE SEQUENCE [LARGE SCALE GENOMIC DNA]</scope>
    <source>
        <strain evidence="1 2">NCPPB 2192</strain>
    </source>
</reference>
<sequence length="60" mass="6943">MLTRLFSLTPSEVHNKVERHRARAVAQLKSKSSLKVRHQRYNAEMTRARFFEAMLTGGAQ</sequence>